<organism evidence="19 21">
    <name type="scientific">Candidatus Methanofastidiosum methylothiophilum</name>
    <dbReference type="NCBI Taxonomy" id="1705564"/>
    <lineage>
        <taxon>Archaea</taxon>
        <taxon>Methanobacteriati</taxon>
        <taxon>Methanobacteriota</taxon>
        <taxon>Stenosarchaea group</taxon>
        <taxon>Candidatus Methanofastidiosia</taxon>
        <taxon>Candidatus Methanofastidiosales</taxon>
        <taxon>Candidatus Methanofastidiosaceae</taxon>
        <taxon>Candidatus Methanofastidiosum</taxon>
    </lineage>
</organism>
<evidence type="ECO:0000256" key="6">
    <source>
        <dbReference type="ARBA" id="ARBA00022634"/>
    </source>
</evidence>
<dbReference type="Proteomes" id="UP000092403">
    <property type="component" value="Unassembled WGS sequence"/>
</dbReference>
<dbReference type="SUPFAM" id="SSF51998">
    <property type="entry name" value="PFL-like glycyl radical enzymes"/>
    <property type="match status" value="1"/>
</dbReference>
<evidence type="ECO:0000313" key="19">
    <source>
        <dbReference type="EMBL" id="KYC48064.1"/>
    </source>
</evidence>
<dbReference type="EC" id="1.17.4.1" evidence="3 14"/>
<comment type="function">
    <text evidence="12 14">Catalyzes the reduction of ribonucleotides to deoxyribonucleotides. May function to provide a pool of deoxyribonucleotide precursors for DNA repair during oxygen limitation and/or for immediate growth after restoration of oxygen.</text>
</comment>
<keyword evidence="10" id="KW-1015">Disulfide bond</keyword>
<keyword evidence="5 14" id="KW-0846">Cobalamin</keyword>
<evidence type="ECO:0000256" key="4">
    <source>
        <dbReference type="ARBA" id="ARBA00014409"/>
    </source>
</evidence>
<evidence type="ECO:0000256" key="3">
    <source>
        <dbReference type="ARBA" id="ARBA00012274"/>
    </source>
</evidence>
<comment type="similarity">
    <text evidence="2 14">Belongs to the ribonucleoside diphosphate reductase class-2 family.</text>
</comment>
<accession>A0A150ILJ1</accession>
<dbReference type="GO" id="GO:0005524">
    <property type="term" value="F:ATP binding"/>
    <property type="evidence" value="ECO:0007669"/>
    <property type="project" value="UniProtKB-KW"/>
</dbReference>
<dbReference type="Proteomes" id="UP000091929">
    <property type="component" value="Unassembled WGS sequence"/>
</dbReference>
<evidence type="ECO:0000256" key="10">
    <source>
        <dbReference type="ARBA" id="ARBA00023157"/>
    </source>
</evidence>
<dbReference type="Proteomes" id="UP000092401">
    <property type="component" value="Unassembled WGS sequence"/>
</dbReference>
<keyword evidence="8" id="KW-0067">ATP-binding</keyword>
<dbReference type="EMBL" id="LNJC01000013">
    <property type="protein sequence ID" value="KYC50455.1"/>
    <property type="molecule type" value="Genomic_DNA"/>
</dbReference>
<name>A0A150ITT5_9EURY</name>
<keyword evidence="6 14" id="KW-0237">DNA synthesis</keyword>
<dbReference type="GO" id="GO:0004748">
    <property type="term" value="F:ribonucleoside-diphosphate reductase activity, thioredoxin disulfide as acceptor"/>
    <property type="evidence" value="ECO:0007669"/>
    <property type="project" value="UniProtKB-EC"/>
</dbReference>
<proteinExistence type="inferred from homology"/>
<dbReference type="Pfam" id="PF12637">
    <property type="entry name" value="TSCPD"/>
    <property type="match status" value="1"/>
</dbReference>
<dbReference type="GO" id="GO:0009263">
    <property type="term" value="P:deoxyribonucleotide biosynthetic process"/>
    <property type="evidence" value="ECO:0007669"/>
    <property type="project" value="InterPro"/>
</dbReference>
<dbReference type="InterPro" id="IPR050862">
    <property type="entry name" value="RdRp_reductase_class-2"/>
</dbReference>
<dbReference type="Pfam" id="PF02867">
    <property type="entry name" value="Ribonuc_red_lgC"/>
    <property type="match status" value="1"/>
</dbReference>
<dbReference type="FunFam" id="3.20.70.20:FF:000018">
    <property type="entry name" value="Vitamin B12-dependent ribonucleotide reductase"/>
    <property type="match status" value="1"/>
</dbReference>
<accession>A0A150J003</accession>
<evidence type="ECO:0000256" key="11">
    <source>
        <dbReference type="ARBA" id="ARBA00023285"/>
    </source>
</evidence>
<dbReference type="SUPFAM" id="SSF48168">
    <property type="entry name" value="R1 subunit of ribonucleotide reductase, N-terminal domain"/>
    <property type="match status" value="1"/>
</dbReference>
<evidence type="ECO:0000313" key="22">
    <source>
        <dbReference type="Proteomes" id="UP000092401"/>
    </source>
</evidence>
<keyword evidence="11 14" id="KW-0170">Cobalt</keyword>
<dbReference type="EMBL" id="LNGE01000010">
    <property type="protein sequence ID" value="KYC45807.1"/>
    <property type="molecule type" value="Genomic_DNA"/>
</dbReference>
<dbReference type="PANTHER" id="PTHR43371">
    <property type="entry name" value="VITAMIN B12-DEPENDENT RIBONUCLEOTIDE REDUCTASE"/>
    <property type="match status" value="1"/>
</dbReference>
<evidence type="ECO:0000256" key="5">
    <source>
        <dbReference type="ARBA" id="ARBA00022628"/>
    </source>
</evidence>
<dbReference type="GO" id="GO:0071897">
    <property type="term" value="P:DNA biosynthetic process"/>
    <property type="evidence" value="ECO:0007669"/>
    <property type="project" value="UniProtKB-KW"/>
</dbReference>
<evidence type="ECO:0000313" key="20">
    <source>
        <dbReference type="EMBL" id="KYC50455.1"/>
    </source>
</evidence>
<reference evidence="21 22" key="1">
    <citation type="journal article" date="2016" name="ISME J.">
        <title>Chasing the elusive Euryarchaeota class WSA2: genomes reveal a uniquely fastidious methyl-reducing methanogen.</title>
        <authorList>
            <person name="Nobu M.K."/>
            <person name="Narihiro T."/>
            <person name="Kuroda K."/>
            <person name="Mei R."/>
            <person name="Liu W.T."/>
        </authorList>
    </citation>
    <scope>NUCLEOTIDE SEQUENCE [LARGE SCALE GENOMIC DNA]</scope>
    <source>
        <strain evidence="18">B03fssc0709_Meth_Bin005</strain>
        <strain evidence="19">B15fssc0709_Meth_Bin003</strain>
        <strain evidence="20">BMIXfssc0709_Meth_Bin006</strain>
    </source>
</reference>
<evidence type="ECO:0000256" key="13">
    <source>
        <dbReference type="ARBA" id="ARBA00047754"/>
    </source>
</evidence>
<evidence type="ECO:0000256" key="8">
    <source>
        <dbReference type="ARBA" id="ARBA00022840"/>
    </source>
</evidence>
<dbReference type="PATRIC" id="fig|1706438.3.peg.791"/>
<dbReference type="EMBL" id="LNGF01000011">
    <property type="protein sequence ID" value="KYC48064.1"/>
    <property type="molecule type" value="Genomic_DNA"/>
</dbReference>
<dbReference type="NCBIfam" id="NF006417">
    <property type="entry name" value="PRK08665.1"/>
    <property type="match status" value="1"/>
</dbReference>
<dbReference type="NCBIfam" id="TIGR02504">
    <property type="entry name" value="NrdJ_Z"/>
    <property type="match status" value="1"/>
</dbReference>
<keyword evidence="9 14" id="KW-0560">Oxidoreductase</keyword>
<dbReference type="AlphaFoldDB" id="A0A150ITT5"/>
<dbReference type="GO" id="GO:0031419">
    <property type="term" value="F:cobalamin binding"/>
    <property type="evidence" value="ECO:0007669"/>
    <property type="project" value="UniProtKB-KW"/>
</dbReference>
<evidence type="ECO:0000259" key="17">
    <source>
        <dbReference type="Pfam" id="PF12637"/>
    </source>
</evidence>
<dbReference type="UniPathway" id="UPA00326"/>
<dbReference type="PATRIC" id="fig|1706437.3.peg.638"/>
<dbReference type="Gene3D" id="3.20.70.20">
    <property type="match status" value="1"/>
</dbReference>
<feature type="domain" description="Ribonucleotide reductase large subunit N-terminal" evidence="15">
    <location>
        <begin position="23"/>
        <end position="104"/>
    </location>
</feature>
<evidence type="ECO:0000313" key="18">
    <source>
        <dbReference type="EMBL" id="KYC45807.1"/>
    </source>
</evidence>
<dbReference type="InterPro" id="IPR013344">
    <property type="entry name" value="RNR_NrdJ/NrdZ"/>
</dbReference>
<evidence type="ECO:0000256" key="1">
    <source>
        <dbReference type="ARBA" id="ARBA00001922"/>
    </source>
</evidence>
<comment type="cofactor">
    <cofactor evidence="1 14">
        <name>adenosylcob(III)alamin</name>
        <dbReference type="ChEBI" id="CHEBI:18408"/>
    </cofactor>
</comment>
<evidence type="ECO:0000259" key="16">
    <source>
        <dbReference type="Pfam" id="PF02867"/>
    </source>
</evidence>
<evidence type="ECO:0000313" key="21">
    <source>
        <dbReference type="Proteomes" id="UP000091929"/>
    </source>
</evidence>
<keyword evidence="7 14" id="KW-0547">Nucleotide-binding</keyword>
<evidence type="ECO:0000259" key="15">
    <source>
        <dbReference type="Pfam" id="PF00317"/>
    </source>
</evidence>
<dbReference type="Pfam" id="PF00317">
    <property type="entry name" value="Ribonuc_red_lgN"/>
    <property type="match status" value="1"/>
</dbReference>
<feature type="domain" description="TSCPD" evidence="17">
    <location>
        <begin position="604"/>
        <end position="707"/>
    </location>
</feature>
<evidence type="ECO:0000256" key="12">
    <source>
        <dbReference type="ARBA" id="ARBA00025437"/>
    </source>
</evidence>
<sequence>MAISEGFNYDKIGDTDYAEEPLNLSDNAVKVLERRYLKKDQEGNVVETPNDLFLRVAKSIAIADFLYDGNADVEGLTKDFYEMMTKFEFLPNSPTLMNAGRELGQLSACFVLPVEDSIDSIFDAIKYTALIHKSGGGTGFSFSRLRPKNDVVLTTKGISSGPVSFMTVFDTATETIKQGGTRRGANMAILRVDHPDILEFIKCKEENTKLNNFNISVAITDKFIEAFENGKDYELINPRNGKVEGKLNAKEVFNLIVKMAWKNGEPGIVFIDRINRGNPTPAIGEIESTNPCGEQPLLPYESCNLGSINLSKFLKKINKGYEIDFDHLRYVVKKSVHFLDNVIDVNRYPLAQIEDMTKGNRKIGLGVMGFADMLLKLGIPYNSEDAVDLAKNIMKFIKEEAIEASRELASKRGPFPNFENSIFHERKEPPVRNATVTTIAPTGTISLIAGSSSGIEPIFAISYIRNVMDKDELLEINPVFAQISKERGIFSQELMKKIAREGTLKNIDEIPEDLKKLFVTAHDITPEWHIRIQSAFQEYTDNAVSKTINFPKSATEKDVMQAYLLAYRSGLKGTTIYRDGSRDEQVLNIGKVNKKETSIQKAPRPRPKVTKGFTEKIRTGCGNLYVTINEDEYGLCEIFMQMGKSGGCPASQNEAIARLISLALRSGIRIESILEQLRHIRCPMPTWDEGMPVHSCADAIAIVLDRYIKNELNTKQERLDMVVTSNGGSNNNGMPAQCPECGEVLVFSEGCVSCKCCGYTKC</sequence>
<dbReference type="InterPro" id="IPR024434">
    <property type="entry name" value="TSCPD_dom"/>
</dbReference>
<evidence type="ECO:0000256" key="14">
    <source>
        <dbReference type="RuleBase" id="RU364064"/>
    </source>
</evidence>
<dbReference type="PATRIC" id="fig|1706436.3.peg.521"/>
<comment type="caution">
    <text evidence="19">The sequence shown here is derived from an EMBL/GenBank/DDBJ whole genome shotgun (WGS) entry which is preliminary data.</text>
</comment>
<dbReference type="InterPro" id="IPR000788">
    <property type="entry name" value="RNR_lg_C"/>
</dbReference>
<evidence type="ECO:0000256" key="2">
    <source>
        <dbReference type="ARBA" id="ARBA00007405"/>
    </source>
</evidence>
<feature type="domain" description="Ribonucleotide reductase large subunit C-terminal" evidence="16">
    <location>
        <begin position="107"/>
        <end position="577"/>
    </location>
</feature>
<dbReference type="PANTHER" id="PTHR43371:SF1">
    <property type="entry name" value="RIBONUCLEOSIDE-DIPHOSPHATE REDUCTASE"/>
    <property type="match status" value="1"/>
</dbReference>
<gene>
    <name evidence="18" type="ORF">APG10_00515</name>
    <name evidence="19" type="ORF">APG11_00634</name>
    <name evidence="20" type="ORF">APG12_00787</name>
</gene>
<protein>
    <recommendedName>
        <fullName evidence="4 14">Vitamin B12-dependent ribonucleotide reductase</fullName>
        <ecNumber evidence="3 14">1.17.4.1</ecNumber>
    </recommendedName>
</protein>
<evidence type="ECO:0000256" key="7">
    <source>
        <dbReference type="ARBA" id="ARBA00022741"/>
    </source>
</evidence>
<dbReference type="InterPro" id="IPR008926">
    <property type="entry name" value="RNR_R1-su_N"/>
</dbReference>
<dbReference type="InterPro" id="IPR013509">
    <property type="entry name" value="RNR_lsu_N"/>
</dbReference>
<comment type="catalytic activity">
    <reaction evidence="13 14">
        <text>a 2'-deoxyribonucleoside 5'-diphosphate + [thioredoxin]-disulfide + H2O = a ribonucleoside 5'-diphosphate + [thioredoxin]-dithiol</text>
        <dbReference type="Rhea" id="RHEA:23252"/>
        <dbReference type="Rhea" id="RHEA-COMP:10698"/>
        <dbReference type="Rhea" id="RHEA-COMP:10700"/>
        <dbReference type="ChEBI" id="CHEBI:15377"/>
        <dbReference type="ChEBI" id="CHEBI:29950"/>
        <dbReference type="ChEBI" id="CHEBI:50058"/>
        <dbReference type="ChEBI" id="CHEBI:57930"/>
        <dbReference type="ChEBI" id="CHEBI:73316"/>
        <dbReference type="EC" id="1.17.4.1"/>
    </reaction>
</comment>
<dbReference type="CDD" id="cd02888">
    <property type="entry name" value="RNR_II_dimer"/>
    <property type="match status" value="1"/>
</dbReference>
<evidence type="ECO:0000256" key="9">
    <source>
        <dbReference type="ARBA" id="ARBA00023002"/>
    </source>
</evidence>
<dbReference type="PRINTS" id="PR01183">
    <property type="entry name" value="RIBORDTASEM1"/>
</dbReference>
<accession>A0A150ITT5</accession>